<dbReference type="Proteomes" id="UP000241203">
    <property type="component" value="Unassembled WGS sequence"/>
</dbReference>
<dbReference type="SUPFAM" id="SSF56235">
    <property type="entry name" value="N-terminal nucleophile aminohydrolases (Ntn hydrolases)"/>
    <property type="match status" value="1"/>
</dbReference>
<protein>
    <submittedName>
        <fullName evidence="2">DUF1028 domain-containing protein</fullName>
    </submittedName>
    <submittedName>
        <fullName evidence="1">Putative Ntn-hydrolase superfamily protein</fullName>
    </submittedName>
</protein>
<evidence type="ECO:0000313" key="2">
    <source>
        <dbReference type="EMBL" id="RUQ87505.1"/>
    </source>
</evidence>
<organism evidence="1 3">
    <name type="scientific">Labedella gwakjiensis</name>
    <dbReference type="NCBI Taxonomy" id="390269"/>
    <lineage>
        <taxon>Bacteria</taxon>
        <taxon>Bacillati</taxon>
        <taxon>Actinomycetota</taxon>
        <taxon>Actinomycetes</taxon>
        <taxon>Micrococcales</taxon>
        <taxon>Microbacteriaceae</taxon>
        <taxon>Labedella</taxon>
    </lineage>
</organism>
<dbReference type="Pfam" id="PF06267">
    <property type="entry name" value="DUF1028"/>
    <property type="match status" value="1"/>
</dbReference>
<dbReference type="PANTHER" id="PTHR39328:SF1">
    <property type="entry name" value="BLL2871 PROTEIN"/>
    <property type="match status" value="1"/>
</dbReference>
<dbReference type="InterPro" id="IPR010430">
    <property type="entry name" value="DUF1028"/>
</dbReference>
<gene>
    <name evidence="1" type="ORF">CLV49_1537</name>
    <name evidence="2" type="ORF">ELQ93_11510</name>
</gene>
<name>A0A2P8GVE7_9MICO</name>
<dbReference type="InterPro" id="IPR029055">
    <property type="entry name" value="Ntn_hydrolases_N"/>
</dbReference>
<evidence type="ECO:0000313" key="3">
    <source>
        <dbReference type="Proteomes" id="UP000241203"/>
    </source>
</evidence>
<dbReference type="RefSeq" id="WP_106563005.1">
    <property type="nucleotide sequence ID" value="NZ_PYAU01000001.1"/>
</dbReference>
<keyword evidence="1" id="KW-0378">Hydrolase</keyword>
<dbReference type="AlphaFoldDB" id="A0A2P8GVE7"/>
<reference evidence="1 3" key="1">
    <citation type="submission" date="2018-03" db="EMBL/GenBank/DDBJ databases">
        <title>Genomic Encyclopedia of Archaeal and Bacterial Type Strains, Phase II (KMG-II): from individual species to whole genera.</title>
        <authorList>
            <person name="Goeker M."/>
        </authorList>
    </citation>
    <scope>NUCLEOTIDE SEQUENCE [LARGE SCALE GENOMIC DNA]</scope>
    <source>
        <strain evidence="1 3">DSM 21548</strain>
    </source>
</reference>
<evidence type="ECO:0000313" key="1">
    <source>
        <dbReference type="EMBL" id="PSL37929.1"/>
    </source>
</evidence>
<accession>A0A2P8GVE7</accession>
<dbReference type="PANTHER" id="PTHR39328">
    <property type="entry name" value="BLL2871 PROTEIN"/>
    <property type="match status" value="1"/>
</dbReference>
<reference evidence="2 4" key="2">
    <citation type="submission" date="2018-12" db="EMBL/GenBank/DDBJ databases">
        <authorList>
            <person name="hu s."/>
            <person name="Xu Y."/>
            <person name="Xu B."/>
            <person name="Li F."/>
        </authorList>
    </citation>
    <scope>NUCLEOTIDE SEQUENCE [LARGE SCALE GENOMIC DNA]</scope>
    <source>
        <strain evidence="2 4">KSW2-17</strain>
    </source>
</reference>
<dbReference type="OrthoDB" id="9790012at2"/>
<proteinExistence type="predicted"/>
<dbReference type="Gene3D" id="3.60.20.10">
    <property type="entry name" value="Glutamine Phosphoribosylpyrophosphate, subunit 1, domain 1"/>
    <property type="match status" value="1"/>
</dbReference>
<dbReference type="EMBL" id="RZGY01000001">
    <property type="protein sequence ID" value="RUQ87505.1"/>
    <property type="molecule type" value="Genomic_DNA"/>
</dbReference>
<keyword evidence="4" id="KW-1185">Reference proteome</keyword>
<dbReference type="EMBL" id="PYAU01000001">
    <property type="protein sequence ID" value="PSL37929.1"/>
    <property type="molecule type" value="Genomic_DNA"/>
</dbReference>
<sequence length="226" mass="23279">MTFTLLAIDRSSGLLGAGTASLSLAVGNSVLAIDPAVGAVASQAWTNRALRRRVLDAIRDGASVDEAIDAVPEWDDGHALRQVAVIDIEGRIASRTGAECGAWAGERRGDDHVAIGNVLTGEDVVEALSDGFRAAAPRGDGAAPEIVFAERILSGLIAAERAGGDRRGRQSAAVAIAAIDRDAGLPADLVVDLRADDSVDPLSELARLLDLRAAHDGAPAVTPRRG</sequence>
<comment type="caution">
    <text evidence="1">The sequence shown here is derived from an EMBL/GenBank/DDBJ whole genome shotgun (WGS) entry which is preliminary data.</text>
</comment>
<evidence type="ECO:0000313" key="4">
    <source>
        <dbReference type="Proteomes" id="UP000268291"/>
    </source>
</evidence>
<dbReference type="GO" id="GO:0016787">
    <property type="term" value="F:hydrolase activity"/>
    <property type="evidence" value="ECO:0007669"/>
    <property type="project" value="UniProtKB-KW"/>
</dbReference>
<dbReference type="Proteomes" id="UP000268291">
    <property type="component" value="Unassembled WGS sequence"/>
</dbReference>